<keyword evidence="3" id="KW-0238">DNA-binding</keyword>
<feature type="region of interest" description="Disordered" evidence="6">
    <location>
        <begin position="122"/>
        <end position="162"/>
    </location>
</feature>
<dbReference type="GO" id="GO:0005634">
    <property type="term" value="C:nucleus"/>
    <property type="evidence" value="ECO:0007669"/>
    <property type="project" value="UniProtKB-SubCell"/>
</dbReference>
<comment type="caution">
    <text evidence="8">The sequence shown here is derived from an EMBL/GenBank/DDBJ whole genome shotgun (WGS) entry which is preliminary data.</text>
</comment>
<dbReference type="Proteomes" id="UP000886520">
    <property type="component" value="Chromosome 23"/>
</dbReference>
<proteinExistence type="predicted"/>
<dbReference type="InterPro" id="IPR001471">
    <property type="entry name" value="AP2/ERF_dom"/>
</dbReference>
<keyword evidence="4" id="KW-0804">Transcription</keyword>
<dbReference type="GO" id="GO:0003700">
    <property type="term" value="F:DNA-binding transcription factor activity"/>
    <property type="evidence" value="ECO:0007669"/>
    <property type="project" value="InterPro"/>
</dbReference>
<dbReference type="PROSITE" id="PS51032">
    <property type="entry name" value="AP2_ERF"/>
    <property type="match status" value="1"/>
</dbReference>
<gene>
    <name evidence="8" type="ORF">GOP47_0024117</name>
</gene>
<evidence type="ECO:0000313" key="9">
    <source>
        <dbReference type="Proteomes" id="UP000886520"/>
    </source>
</evidence>
<comment type="subcellular location">
    <subcellularLocation>
        <location evidence="1">Nucleus</location>
    </subcellularLocation>
</comment>
<organism evidence="8 9">
    <name type="scientific">Adiantum capillus-veneris</name>
    <name type="common">Maidenhair fern</name>
    <dbReference type="NCBI Taxonomy" id="13818"/>
    <lineage>
        <taxon>Eukaryota</taxon>
        <taxon>Viridiplantae</taxon>
        <taxon>Streptophyta</taxon>
        <taxon>Embryophyta</taxon>
        <taxon>Tracheophyta</taxon>
        <taxon>Polypodiopsida</taxon>
        <taxon>Polypodiidae</taxon>
        <taxon>Polypodiales</taxon>
        <taxon>Pteridineae</taxon>
        <taxon>Pteridaceae</taxon>
        <taxon>Vittarioideae</taxon>
        <taxon>Adiantum</taxon>
    </lineage>
</organism>
<dbReference type="Gene3D" id="3.30.730.10">
    <property type="entry name" value="AP2/ERF domain"/>
    <property type="match status" value="1"/>
</dbReference>
<dbReference type="Pfam" id="PF00847">
    <property type="entry name" value="AP2"/>
    <property type="match status" value="1"/>
</dbReference>
<dbReference type="GO" id="GO:0003677">
    <property type="term" value="F:DNA binding"/>
    <property type="evidence" value="ECO:0007669"/>
    <property type="project" value="UniProtKB-KW"/>
</dbReference>
<reference evidence="8" key="1">
    <citation type="submission" date="2021-01" db="EMBL/GenBank/DDBJ databases">
        <title>Adiantum capillus-veneris genome.</title>
        <authorList>
            <person name="Fang Y."/>
            <person name="Liao Q."/>
        </authorList>
    </citation>
    <scope>NUCLEOTIDE SEQUENCE</scope>
    <source>
        <strain evidence="8">H3</strain>
        <tissue evidence="8">Leaf</tissue>
    </source>
</reference>
<dbReference type="PANTHER" id="PTHR31677:SF157">
    <property type="entry name" value="AP2_ERF DOMAIN-CONTAINING PROTEIN"/>
    <property type="match status" value="1"/>
</dbReference>
<dbReference type="EMBL" id="JABFUD020000023">
    <property type="protein sequence ID" value="KAI5061612.1"/>
    <property type="molecule type" value="Genomic_DNA"/>
</dbReference>
<dbReference type="FunFam" id="3.30.730.10:FF:000001">
    <property type="entry name" value="Ethylene-responsive transcription factor 2"/>
    <property type="match status" value="1"/>
</dbReference>
<dbReference type="AlphaFoldDB" id="A0A9D4Z5U1"/>
<dbReference type="InterPro" id="IPR016177">
    <property type="entry name" value="DNA-bd_dom_sf"/>
</dbReference>
<evidence type="ECO:0000313" key="8">
    <source>
        <dbReference type="EMBL" id="KAI5061612.1"/>
    </source>
</evidence>
<evidence type="ECO:0000259" key="7">
    <source>
        <dbReference type="PROSITE" id="PS51032"/>
    </source>
</evidence>
<keyword evidence="5" id="KW-0539">Nucleus</keyword>
<dbReference type="InterPro" id="IPR036955">
    <property type="entry name" value="AP2/ERF_dom_sf"/>
</dbReference>
<dbReference type="SUPFAM" id="SSF54171">
    <property type="entry name" value="DNA-binding domain"/>
    <property type="match status" value="1"/>
</dbReference>
<evidence type="ECO:0000256" key="6">
    <source>
        <dbReference type="SAM" id="MobiDB-lite"/>
    </source>
</evidence>
<dbReference type="CDD" id="cd00018">
    <property type="entry name" value="AP2"/>
    <property type="match status" value="1"/>
</dbReference>
<dbReference type="SMART" id="SM00380">
    <property type="entry name" value="AP2"/>
    <property type="match status" value="1"/>
</dbReference>
<sequence length="428" mass="47255">MEARRGLMLPLQSEPRLAHMLPLQDDSFIHRAPPLKDEASIAKSPLPIKEAHYRGVRKRPWGRFAAEIRDPWKKTRVWLGTFDTAEEAALAYDKAARSLRGSKAKTNFSSHDDEHDANPLLSAQRLSPGYGGVEDEKGSPPLNVPPFHHLLHNQHSSGTDEENVTANMRRLQHHHHHHHRRGAFDDDKVSPFLSVPSYRPFLQHHHSSGADDQKPLPSSIHYLMLQQQGSSEKLASSNSFRQNFQPLQQHSTKWHGYGVGPLPMEMMGKPASFPLQQMAADCIDLGLTNRALDLQLGASELASAMPAASCVPNFHGNLGAESSSGPLLLFPNKRLRAEEAEKVGMREERRSWISGFNANSGYLYSNQSQQEGSDCDSSSSTSSVINPVPVPMAMSMSKPAISAAIPCSKAPFDLNVPPCTEEELALTL</sequence>
<evidence type="ECO:0000256" key="2">
    <source>
        <dbReference type="ARBA" id="ARBA00023015"/>
    </source>
</evidence>
<feature type="domain" description="AP2/ERF" evidence="7">
    <location>
        <begin position="52"/>
        <end position="109"/>
    </location>
</feature>
<keyword evidence="2" id="KW-0805">Transcription regulation</keyword>
<dbReference type="PRINTS" id="PR00367">
    <property type="entry name" value="ETHRSPELEMNT"/>
</dbReference>
<accession>A0A9D4Z5U1</accession>
<evidence type="ECO:0000256" key="4">
    <source>
        <dbReference type="ARBA" id="ARBA00023163"/>
    </source>
</evidence>
<keyword evidence="9" id="KW-1185">Reference proteome</keyword>
<evidence type="ECO:0000256" key="5">
    <source>
        <dbReference type="ARBA" id="ARBA00023242"/>
    </source>
</evidence>
<dbReference type="PANTHER" id="PTHR31677">
    <property type="entry name" value="AP2 DOMAIN CLASS TRANSCRIPTION FACTOR"/>
    <property type="match status" value="1"/>
</dbReference>
<evidence type="ECO:0000256" key="3">
    <source>
        <dbReference type="ARBA" id="ARBA00023125"/>
    </source>
</evidence>
<protein>
    <recommendedName>
        <fullName evidence="7">AP2/ERF domain-containing protein</fullName>
    </recommendedName>
</protein>
<name>A0A9D4Z5U1_ADICA</name>
<evidence type="ECO:0000256" key="1">
    <source>
        <dbReference type="ARBA" id="ARBA00004123"/>
    </source>
</evidence>
<dbReference type="OrthoDB" id="1927719at2759"/>